<sequence>MARVQTVTSWMEKHLLIRKDFIQSFRWIYAPSSSAFIFALRTTIASFIALAIAMWLQMDSPKWAPMTVWVCARNTSRGETISKANWRGIGTIFGAIAAVFFIAVFPQQPWLFNIAVCIFVAVCVWFGTCMQSFKAYAMVLAGYTCAIIAFGSVGNPDGTFMLAMSRTTYILLGVFSDSIVGRFFDFNIDRHARKQLNDSLLFAIKGTLRSISNMFKGDEKAIVESQELFTSIINFNSLIEFRQIEMIGTDHTGDHAHAALLSVTAVLTKGMGLATQMSHFHNVTDEFLKIISLVQDRMDKLANRIEKDQDFKHEQRQLNKLRWECRQRITDSFYEKQYSGTEEECERQKEANFNDRILLRTLSELLGELQFTLEEYYKSTHPIKNDHFKFHVNPSLNYDLAWKNAVRTFMAMMAACLMWYVTGWDKGGATAALTGMGCARFCLFENPSATTVGWLKGSLWALFVGFLLTFYFIPPLSDIETLCAVLFIPTMIGGLGIAYPKTLSVSASYASYLPYMISLENSVRLDESSFLNNSLSLFIGIIFTSISFGLLYRYDPLKTRFHLRQTLLKKLRAVPTTFKKNPRVWLFQTTEILVKMMRQLNTTKNTKVVQAYHFGALAVMMIGLSVIRLRSMIAHDVVTDDIKILLRIVLRRISRFNMHGSYGRTVAIAHNVVRRLRARAKTEKNLAIRMEIIAAISSLTVIADLLEKNEAFLDVNHYFLLNEKWD</sequence>
<protein>
    <recommendedName>
        <fullName evidence="4">Fusaric acid resistance protein FusB</fullName>
    </recommendedName>
</protein>
<dbReference type="EMBL" id="JOPB01000011">
    <property type="protein sequence ID" value="OUI77904.1"/>
    <property type="molecule type" value="Genomic_DNA"/>
</dbReference>
<evidence type="ECO:0000313" key="3">
    <source>
        <dbReference type="Proteomes" id="UP000194946"/>
    </source>
</evidence>
<gene>
    <name evidence="2" type="ORF">HK18_00690</name>
</gene>
<dbReference type="Proteomes" id="UP000194946">
    <property type="component" value="Unassembled WGS sequence"/>
</dbReference>
<dbReference type="Pfam" id="PF04632">
    <property type="entry name" value="FUSC"/>
    <property type="match status" value="1"/>
</dbReference>
<evidence type="ECO:0000313" key="2">
    <source>
        <dbReference type="EMBL" id="OUI77904.1"/>
    </source>
</evidence>
<name>A0A251ZTD3_9PROT</name>
<feature type="transmembrane region" description="Helical" evidence="1">
    <location>
        <begin position="405"/>
        <end position="422"/>
    </location>
</feature>
<feature type="transmembrane region" description="Helical" evidence="1">
    <location>
        <begin position="166"/>
        <end position="184"/>
    </location>
</feature>
<dbReference type="AlphaFoldDB" id="A0A251ZTD3"/>
<keyword evidence="1" id="KW-1133">Transmembrane helix</keyword>
<keyword evidence="1" id="KW-0472">Membrane</keyword>
<reference evidence="3" key="1">
    <citation type="submission" date="2014-06" db="EMBL/GenBank/DDBJ databases">
        <authorList>
            <person name="Winans N.J."/>
            <person name="Newell P.D."/>
            <person name="Douglas A.E."/>
        </authorList>
    </citation>
    <scope>NUCLEOTIDE SEQUENCE [LARGE SCALE GENOMIC DNA]</scope>
    <source>
        <strain evidence="3">DmL_052</strain>
    </source>
</reference>
<evidence type="ECO:0008006" key="4">
    <source>
        <dbReference type="Google" id="ProtNLM"/>
    </source>
</evidence>
<comment type="caution">
    <text evidence="2">The sequence shown here is derived from an EMBL/GenBank/DDBJ whole genome shotgun (WGS) entry which is preliminary data.</text>
</comment>
<feature type="transmembrane region" description="Helical" evidence="1">
    <location>
        <begin position="84"/>
        <end position="104"/>
    </location>
</feature>
<feature type="transmembrane region" description="Helical" evidence="1">
    <location>
        <begin position="535"/>
        <end position="554"/>
    </location>
</feature>
<keyword evidence="1" id="KW-0812">Transmembrane</keyword>
<feature type="transmembrane region" description="Helical" evidence="1">
    <location>
        <begin position="35"/>
        <end position="56"/>
    </location>
</feature>
<dbReference type="RefSeq" id="WP_040364056.1">
    <property type="nucleotide sequence ID" value="NZ_JOPB01000011.1"/>
</dbReference>
<feature type="transmembrane region" description="Helical" evidence="1">
    <location>
        <begin position="110"/>
        <end position="128"/>
    </location>
</feature>
<keyword evidence="3" id="KW-1185">Reference proteome</keyword>
<dbReference type="InterPro" id="IPR006726">
    <property type="entry name" value="PHBA_efflux_AaeB/fusaric-R"/>
</dbReference>
<dbReference type="GO" id="GO:0005886">
    <property type="term" value="C:plasma membrane"/>
    <property type="evidence" value="ECO:0007669"/>
    <property type="project" value="InterPro"/>
</dbReference>
<evidence type="ECO:0000256" key="1">
    <source>
        <dbReference type="SAM" id="Phobius"/>
    </source>
</evidence>
<proteinExistence type="predicted"/>
<organism evidence="2 3">
    <name type="scientific">Commensalibacter intestini</name>
    <dbReference type="NCBI Taxonomy" id="479936"/>
    <lineage>
        <taxon>Bacteria</taxon>
        <taxon>Pseudomonadati</taxon>
        <taxon>Pseudomonadota</taxon>
        <taxon>Alphaproteobacteria</taxon>
        <taxon>Acetobacterales</taxon>
        <taxon>Acetobacteraceae</taxon>
    </lineage>
</organism>
<feature type="transmembrane region" description="Helical" evidence="1">
    <location>
        <begin position="457"/>
        <end position="474"/>
    </location>
</feature>
<dbReference type="GO" id="GO:0022857">
    <property type="term" value="F:transmembrane transporter activity"/>
    <property type="evidence" value="ECO:0007669"/>
    <property type="project" value="InterPro"/>
</dbReference>
<accession>A0A251ZTD3</accession>
<feature type="transmembrane region" description="Helical" evidence="1">
    <location>
        <begin position="481"/>
        <end position="499"/>
    </location>
</feature>
<feature type="transmembrane region" description="Helical" evidence="1">
    <location>
        <begin position="135"/>
        <end position="154"/>
    </location>
</feature>